<dbReference type="InterPro" id="IPR027417">
    <property type="entry name" value="P-loop_NTPase"/>
</dbReference>
<feature type="binding site" evidence="1">
    <location>
        <position position="518"/>
    </location>
    <ligand>
        <name>Mg(2+)</name>
        <dbReference type="ChEBI" id="CHEBI:18420"/>
        <label>1</label>
        <note>catalytic; for nuclease activity</note>
    </ligand>
</feature>
<dbReference type="EC" id="3.6.4.-" evidence="1"/>
<feature type="binding site" evidence="1">
    <location>
        <position position="363"/>
    </location>
    <ligand>
        <name>Mg(2+)</name>
        <dbReference type="ChEBI" id="CHEBI:18420"/>
        <label>2</label>
        <note>catalytic; for nuclease activity</note>
    </ligand>
</feature>
<dbReference type="GO" id="GO:0019073">
    <property type="term" value="P:viral DNA genome packaging"/>
    <property type="evidence" value="ECO:0007669"/>
    <property type="project" value="UniProtKB-UniRule"/>
</dbReference>
<dbReference type="Gene3D" id="3.40.50.300">
    <property type="entry name" value="P-loop containing nucleotide triphosphate hydrolases"/>
    <property type="match status" value="1"/>
</dbReference>
<dbReference type="GO" id="GO:0004519">
    <property type="term" value="F:endonuclease activity"/>
    <property type="evidence" value="ECO:0007669"/>
    <property type="project" value="UniProtKB-UniRule"/>
</dbReference>
<feature type="region of interest" description="Nuclease activity" evidence="1">
    <location>
        <begin position="343"/>
        <end position="428"/>
    </location>
</feature>
<dbReference type="Proteomes" id="UP000297198">
    <property type="component" value="Segment"/>
</dbReference>
<dbReference type="HAMAP" id="MF_04147">
    <property type="entry name" value="TERL_T7"/>
    <property type="match status" value="1"/>
</dbReference>
<keyword evidence="1" id="KW-1188">Viral release from host cell</keyword>
<keyword evidence="1" id="KW-0067">ATP-binding</keyword>
<keyword evidence="1" id="KW-0255">Endonuclease</keyword>
<feature type="domain" description="Terminase large subunit ribonuclease H-like" evidence="2">
    <location>
        <begin position="362"/>
        <end position="470"/>
    </location>
</feature>
<dbReference type="InterPro" id="IPR044271">
    <property type="entry name" value="Terminase_large_su_gp19"/>
</dbReference>
<dbReference type="GO" id="GO:0016887">
    <property type="term" value="F:ATP hydrolysis activity"/>
    <property type="evidence" value="ECO:0007669"/>
    <property type="project" value="InterPro"/>
</dbReference>
<dbReference type="Pfam" id="PF22530">
    <property type="entry name" value="Terminase-T7_RNaseH-like"/>
    <property type="match status" value="1"/>
</dbReference>
<comment type="caution">
    <text evidence="1">Lacks conserved residue(s) required for the propagation of feature annotation.</text>
</comment>
<dbReference type="GO" id="GO:0046872">
    <property type="term" value="F:metal ion binding"/>
    <property type="evidence" value="ECO:0007669"/>
    <property type="project" value="UniProtKB-UniRule"/>
</dbReference>
<dbReference type="SUPFAM" id="SSF52540">
    <property type="entry name" value="P-loop containing nucleoside triphosphate hydrolases"/>
    <property type="match status" value="1"/>
</dbReference>
<sequence length="647" mass="73946">MRNSQNRHRTDDSERSTLDLLKEDFRVFLQALWSQLDLPSPTRAQYAIADYLQHGPKRLQIQAFRGVGKSWITGAFVLWTLFNNPEKKIMIISASKERADNMSIFLQKLIIETPWLSHLRPKSDDARWSRISFDVNCSPHQAPSVKSVGITGQLTGSRADLMILDDIEVPGNSMTEMMREKLLQLCTEAESILTPKKDSRIMYLGTPQTTFTIYRKLAERNYKPFVWPARYPRKLSNYEGLLAPQIQEDIEAGAESWDVTDPDRFSNDDLIEREASMGRSNFMLQFMLDTSLSDAEKFPLKMADLIVTAVNPKECPDAVVWCSDPSNVIKDLPTVGLPGDYFYSPQIMQGDWLPYTETICSVDPSGRGTDETAASFLSQRNGFIYLHEIRAYQDGYSDNTLLDILRGCKKYGVTKLLIETNFGDGIVGELFRKHLQQTKQAIDIEEVRANVRKEDRIIDTLEPILNQHKLIINRSVVEWDFNSNKEAAPETRLLYMLFYQMSRMCREKGAVKHDDRLDSLAQGVKYFTDALAISAHETIKQRKQEDWNDLMEAWLDDPQAAANHMAFGFNLDQRKQARMLDGKNQSPLGFKRNHGCIQEKGRVDPTPGRERLVSNETIFPFFLMNSEGTKTPKTNISLLVHSSTLLT</sequence>
<comment type="function">
    <text evidence="1">The terminase large subunit acts as an ATP driven molecular motor necessary for viral DNA translocation into empty capsids and as an endonuclease that cuts the viral genome at a unique and precise dsDNA sequence to initiate and to end a packaging reaction. The terminase lies at a unique vertex of the procapsid and is composed of two subunits, a small terminase subunit involved in viral DNA recognition (packaging sequence), and a large terminase subunit possessing endonucleolytic and ATPase activities. Both terminase subunits heterooligomerize and are docked on the portal protein to form the packaging machine. The terminase large subunit exhibits endonuclease activity and cleaves the viral genome concatemer. Once the DNA is packaged, the terminase detaches from the portal and gets replaced by the tail to finish maturation of the virion.</text>
</comment>
<gene>
    <name evidence="3" type="ORF">SVPG_00004</name>
</gene>
<dbReference type="InterPro" id="IPR054762">
    <property type="entry name" value="Gp19_RNaseH-like"/>
</dbReference>
<accession>M1Q754</accession>
<proteinExistence type="inferred from homology"/>
<comment type="domain">
    <text evidence="1">The ATPase region is in the N-terminus, whereas the nuclease region is in the central part. The C-terminus is involved in prohead binding.</text>
</comment>
<dbReference type="EC" id="3.1.21.-" evidence="1"/>
<feature type="short sequence motif" description="Walker A motif" evidence="1">
    <location>
        <begin position="63"/>
        <end position="70"/>
    </location>
</feature>
<feature type="binding site" evidence="1">
    <location>
        <position position="363"/>
    </location>
    <ligand>
        <name>Mg(2+)</name>
        <dbReference type="ChEBI" id="CHEBI:18420"/>
        <label>1</label>
        <note>catalytic; for nuclease activity</note>
    </ligand>
</feature>
<keyword evidence="1" id="KW-0460">Magnesium</keyword>
<keyword evidence="1" id="KW-0547">Nucleotide-binding</keyword>
<keyword evidence="1" id="KW-0540">Nuclease</keyword>
<protein>
    <recommendedName>
        <fullName evidence="1">Terminase, large subunit</fullName>
    </recommendedName>
    <alternativeName>
        <fullName evidence="1">DNA-packaging protein</fullName>
    </alternativeName>
    <domain>
        <recommendedName>
            <fullName evidence="1">ATPase</fullName>
            <ecNumber evidence="1">3.6.4.-</ecNumber>
        </recommendedName>
    </domain>
    <domain>
        <recommendedName>
            <fullName evidence="1">Endonuclease</fullName>
            <ecNumber evidence="1">3.1.21.-</ecNumber>
        </recommendedName>
    </domain>
</protein>
<dbReference type="InterPro" id="IPR047987">
    <property type="entry name" value="Gp19-like_virus"/>
</dbReference>
<reference evidence="3 4" key="1">
    <citation type="submission" date="2010-11" db="EMBL/GenBank/DDBJ databases">
        <title>The Genome Sequence of Synechococcus phage S-CBP4.</title>
        <authorList>
            <consortium name="The Broad Institute Genome Sequencing Platform"/>
            <person name="Henn M.R."/>
            <person name="Chen F."/>
            <person name="Wang K."/>
            <person name="Levin J."/>
            <person name="Malboeuf C."/>
            <person name="Casali M."/>
            <person name="Russ C."/>
            <person name="Lennon N."/>
            <person name="Chapman S.B."/>
            <person name="Erlich R."/>
            <person name="Young S.K."/>
            <person name="Yandava C."/>
            <person name="Zeng Q."/>
            <person name="Alvarado L."/>
            <person name="Anderson S."/>
            <person name="Berlin A."/>
            <person name="Chen Z."/>
            <person name="Freedman E."/>
            <person name="Gellesch M."/>
            <person name="Goldberg J."/>
            <person name="Green L."/>
            <person name="Griggs A."/>
            <person name="Gujja S."/>
            <person name="Heilman E.R."/>
            <person name="Heiman D."/>
            <person name="Hollinger A."/>
            <person name="Howarth C."/>
            <person name="Larson L."/>
            <person name="Mehta T."/>
            <person name="Pearson M."/>
            <person name="Roberts A."/>
            <person name="Ryan E."/>
            <person name="Saif S."/>
            <person name="Shea T."/>
            <person name="Shenoy N."/>
            <person name="Sisk P."/>
            <person name="Stolte C."/>
            <person name="Sykes S."/>
            <person name="White J."/>
            <person name="Haas B."/>
            <person name="Nusbaum C."/>
            <person name="Birren B."/>
        </authorList>
    </citation>
    <scope>NUCLEOTIDE SEQUENCE [LARGE SCALE GENOMIC DNA]</scope>
    <source>
        <strain evidence="3 4">S-CBP4</strain>
    </source>
</reference>
<evidence type="ECO:0000259" key="2">
    <source>
        <dbReference type="Pfam" id="PF22530"/>
    </source>
</evidence>
<dbReference type="NCBIfam" id="NF033889">
    <property type="entry name" value="termin_lrg_T7"/>
    <property type="match status" value="1"/>
</dbReference>
<keyword evidence="1" id="KW-0378">Hydrolase</keyword>
<dbReference type="GO" id="GO:0098009">
    <property type="term" value="C:viral terminase, large subunit"/>
    <property type="evidence" value="ECO:0007669"/>
    <property type="project" value="UniProtKB-UniRule"/>
</dbReference>
<dbReference type="GO" id="GO:0051276">
    <property type="term" value="P:chromosome organization"/>
    <property type="evidence" value="ECO:0007669"/>
    <property type="project" value="UniProtKB-UniRule"/>
</dbReference>
<comment type="subunit">
    <text evidence="1">Homopentamer. Interacts with the terminase small subunit; the active complex is probably heterooligomeric. Interacts with the portal protein.</text>
</comment>
<evidence type="ECO:0000313" key="3">
    <source>
        <dbReference type="EMBL" id="AGF91688.1"/>
    </source>
</evidence>
<dbReference type="EMBL" id="HM559717">
    <property type="protein sequence ID" value="AGF91688.1"/>
    <property type="molecule type" value="Genomic_DNA"/>
</dbReference>
<keyword evidence="4" id="KW-1185">Reference proteome</keyword>
<comment type="similarity">
    <text evidence="1">Belongs to the Teseptimavirus large terminase family.</text>
</comment>
<feature type="binding site" evidence="1">
    <location>
        <position position="419"/>
    </location>
    <ligand>
        <name>Mg(2+)</name>
        <dbReference type="ChEBI" id="CHEBI:18420"/>
        <label>2</label>
        <note>catalytic; for nuclease activity</note>
    </ligand>
</feature>
<comment type="cofactor">
    <cofactor evidence="1">
        <name>Mg(2+)</name>
        <dbReference type="ChEBI" id="CHEBI:18420"/>
    </cofactor>
</comment>
<organism evidence="3 4">
    <name type="scientific">Synechococcus phage S-CBP4</name>
    <dbReference type="NCBI Taxonomy" id="754059"/>
    <lineage>
        <taxon>Viruses</taxon>
        <taxon>Duplodnaviria</taxon>
        <taxon>Heunggongvirae</taxon>
        <taxon>Uroviricota</taxon>
        <taxon>Caudoviricetes</taxon>
        <taxon>Autographivirales</taxon>
        <taxon>Sechaudvirinae</taxon>
        <taxon>Poseidonvirus</taxon>
        <taxon>Poseidonvirus SCBP4</taxon>
    </lineage>
</organism>
<keyword evidence="1" id="KW-0231">Viral genome packaging</keyword>
<dbReference type="Gene3D" id="3.30.420.240">
    <property type="match status" value="1"/>
</dbReference>
<dbReference type="GO" id="GO:0005524">
    <property type="term" value="F:ATP binding"/>
    <property type="evidence" value="ECO:0007669"/>
    <property type="project" value="UniProtKB-KW"/>
</dbReference>
<name>M1Q754_9CAUD</name>
<evidence type="ECO:0000313" key="4">
    <source>
        <dbReference type="Proteomes" id="UP000297198"/>
    </source>
</evidence>
<evidence type="ECO:0000256" key="1">
    <source>
        <dbReference type="HAMAP-Rule" id="MF_04147"/>
    </source>
</evidence>
<keyword evidence="1" id="KW-0479">Metal-binding</keyword>